<evidence type="ECO:0000313" key="2">
    <source>
        <dbReference type="Proteomes" id="UP000788426"/>
    </source>
</evidence>
<dbReference type="Proteomes" id="UP000788426">
    <property type="component" value="Unassembled WGS sequence"/>
</dbReference>
<organism evidence="1 2">
    <name type="scientific">Hoylesella nanceiensis</name>
    <dbReference type="NCBI Taxonomy" id="425941"/>
    <lineage>
        <taxon>Bacteria</taxon>
        <taxon>Pseudomonadati</taxon>
        <taxon>Bacteroidota</taxon>
        <taxon>Bacteroidia</taxon>
        <taxon>Bacteroidales</taxon>
        <taxon>Prevotellaceae</taxon>
        <taxon>Hoylesella</taxon>
    </lineage>
</organism>
<protein>
    <submittedName>
        <fullName evidence="1">Uncharacterized protein</fullName>
    </submittedName>
</protein>
<name>A0ABS6YAK1_9BACT</name>
<dbReference type="GeneID" id="93183250"/>
<dbReference type="EMBL" id="JAHXCT010000002">
    <property type="protein sequence ID" value="MBW4768598.1"/>
    <property type="molecule type" value="Genomic_DNA"/>
</dbReference>
<sequence>MNSMRDKNTVRELLQSFEQDVSSEYLFRNIPKAQFLRDLQHDIAHPNTIFQGENGTCGAAVLCKYLVEEHVVVYVEMALSLYKNGTFTRNKLHLSIPKSMLKEINERLQRMTINSVSAIMQGALTHHQNLLLSYNALKHGSGCRSFMWQWYPPKFIKQLLDIPVKMLLLPPMRTLQSINFSEFFVIGLVHHNKKQLSCGFPNHYIELKSCGEERGYYWTWGENTLRTFANKRLPLKFFIAYLVPRTKQKEED</sequence>
<dbReference type="RefSeq" id="WP_154648155.1">
    <property type="nucleotide sequence ID" value="NZ_JAHXCT010000002.1"/>
</dbReference>
<keyword evidence="2" id="KW-1185">Reference proteome</keyword>
<proteinExistence type="predicted"/>
<reference evidence="1 2" key="1">
    <citation type="submission" date="2021-07" db="EMBL/GenBank/DDBJ databases">
        <title>Genomic diversity and antimicrobial resistance of Prevotella spp. isolated from chronic lung disease airways.</title>
        <authorList>
            <person name="Webb K.A."/>
            <person name="Olagoke O.S."/>
            <person name="Baird T."/>
            <person name="Neill J."/>
            <person name="Pham A."/>
            <person name="Wells T.J."/>
            <person name="Ramsay K.A."/>
            <person name="Bell S.C."/>
            <person name="Sarovich D.S."/>
            <person name="Price E.P."/>
        </authorList>
    </citation>
    <scope>NUCLEOTIDE SEQUENCE [LARGE SCALE GENOMIC DNA]</scope>
    <source>
        <strain evidence="1 2">SCHI0011.S.12</strain>
    </source>
</reference>
<comment type="caution">
    <text evidence="1">The sequence shown here is derived from an EMBL/GenBank/DDBJ whole genome shotgun (WGS) entry which is preliminary data.</text>
</comment>
<accession>A0ABS6YAK1</accession>
<gene>
    <name evidence="1" type="ORF">KZO38_02305</name>
</gene>
<evidence type="ECO:0000313" key="1">
    <source>
        <dbReference type="EMBL" id="MBW4768598.1"/>
    </source>
</evidence>